<proteinExistence type="predicted"/>
<protein>
    <submittedName>
        <fullName evidence="1">Uncharacterized protein</fullName>
    </submittedName>
</protein>
<gene>
    <name evidence="1" type="ORF">EYZ11_012718</name>
</gene>
<sequence length="40" mass="4612">MQGWVIQKYDLPDSFLKSCIRTGSRKIVNWKKGGMLALDQ</sequence>
<accession>A0A4S3J4W5</accession>
<dbReference type="EMBL" id="SOSA01001025">
    <property type="protein sequence ID" value="THC87831.1"/>
    <property type="molecule type" value="Genomic_DNA"/>
</dbReference>
<dbReference type="AlphaFoldDB" id="A0A4S3J4W5"/>
<name>A0A4S3J4W5_9EURO</name>
<evidence type="ECO:0000313" key="1">
    <source>
        <dbReference type="EMBL" id="THC87831.1"/>
    </source>
</evidence>
<evidence type="ECO:0000313" key="2">
    <source>
        <dbReference type="Proteomes" id="UP000308092"/>
    </source>
</evidence>
<reference evidence="1 2" key="1">
    <citation type="submission" date="2019-03" db="EMBL/GenBank/DDBJ databases">
        <title>The genome sequence of a newly discovered highly antifungal drug resistant Aspergillus species, Aspergillus tanneri NIH 1004.</title>
        <authorList>
            <person name="Mounaud S."/>
            <person name="Singh I."/>
            <person name="Joardar V."/>
            <person name="Pakala S."/>
            <person name="Pakala S."/>
            <person name="Venepally P."/>
            <person name="Hoover J."/>
            <person name="Nierman W."/>
            <person name="Chung J."/>
            <person name="Losada L."/>
        </authorList>
    </citation>
    <scope>NUCLEOTIDE SEQUENCE [LARGE SCALE GENOMIC DNA]</scope>
    <source>
        <strain evidence="1 2">NIH1004</strain>
    </source>
</reference>
<organism evidence="1 2">
    <name type="scientific">Aspergillus tanneri</name>
    <dbReference type="NCBI Taxonomy" id="1220188"/>
    <lineage>
        <taxon>Eukaryota</taxon>
        <taxon>Fungi</taxon>
        <taxon>Dikarya</taxon>
        <taxon>Ascomycota</taxon>
        <taxon>Pezizomycotina</taxon>
        <taxon>Eurotiomycetes</taxon>
        <taxon>Eurotiomycetidae</taxon>
        <taxon>Eurotiales</taxon>
        <taxon>Aspergillaceae</taxon>
        <taxon>Aspergillus</taxon>
        <taxon>Aspergillus subgen. Circumdati</taxon>
    </lineage>
</organism>
<comment type="caution">
    <text evidence="1">The sequence shown here is derived from an EMBL/GenBank/DDBJ whole genome shotgun (WGS) entry which is preliminary data.</text>
</comment>
<dbReference type="Proteomes" id="UP000308092">
    <property type="component" value="Unassembled WGS sequence"/>
</dbReference>
<keyword evidence="2" id="KW-1185">Reference proteome</keyword>
<dbReference type="VEuPathDB" id="FungiDB:EYZ11_012718"/>